<name>A0A7I8BJ10_9BURK</name>
<evidence type="ECO:0000313" key="5">
    <source>
        <dbReference type="Proteomes" id="UP000510888"/>
    </source>
</evidence>
<protein>
    <submittedName>
        <fullName evidence="4">Tail protein</fullName>
    </submittedName>
</protein>
<dbReference type="Pfam" id="PF21929">
    <property type="entry name" value="GpP_4th"/>
    <property type="match status" value="1"/>
</dbReference>
<keyword evidence="5" id="KW-1185">Reference proteome</keyword>
<evidence type="ECO:0000259" key="1">
    <source>
        <dbReference type="Pfam" id="PF21683"/>
    </source>
</evidence>
<proteinExistence type="predicted"/>
<dbReference type="InterPro" id="IPR049354">
    <property type="entry name" value="GpP-like_N"/>
</dbReference>
<dbReference type="InterPro" id="IPR053982">
    <property type="entry name" value="Gp44/GpP-like_C"/>
</dbReference>
<evidence type="ECO:0000259" key="2">
    <source>
        <dbReference type="Pfam" id="PF21929"/>
    </source>
</evidence>
<dbReference type="EMBL" id="AP023174">
    <property type="protein sequence ID" value="BCF88666.1"/>
    <property type="molecule type" value="Genomic_DNA"/>
</dbReference>
<dbReference type="Proteomes" id="UP000510888">
    <property type="component" value="Chromosome 1"/>
</dbReference>
<accession>A0A7I8BJ10</accession>
<dbReference type="InterPro" id="IPR053981">
    <property type="entry name" value="Gp44/GpP-like_2nd"/>
</dbReference>
<evidence type="ECO:0000259" key="3">
    <source>
        <dbReference type="Pfam" id="PF22255"/>
    </source>
</evidence>
<dbReference type="SUPFAM" id="SSF69279">
    <property type="entry name" value="Phage tail proteins"/>
    <property type="match status" value="2"/>
</dbReference>
<dbReference type="InterPro" id="IPR023399">
    <property type="entry name" value="Baseplate-like_2-layer_sand"/>
</dbReference>
<organism evidence="4 5">
    <name type="scientific">Paraburkholderia largidicola</name>
    <dbReference type="NCBI Taxonomy" id="3014751"/>
    <lineage>
        <taxon>Bacteria</taxon>
        <taxon>Pseudomonadati</taxon>
        <taxon>Pseudomonadota</taxon>
        <taxon>Betaproteobacteria</taxon>
        <taxon>Burkholderiales</taxon>
        <taxon>Burkholderiaceae</taxon>
        <taxon>Paraburkholderia</taxon>
    </lineage>
</organism>
<dbReference type="Gene3D" id="3.30.1920.10">
    <property type="entry name" value="Baseplate protein-like domains - 2 layer sandwich fold"/>
    <property type="match status" value="1"/>
</dbReference>
<dbReference type="PIRSF" id="PIRSF004440">
    <property type="entry name" value="GpP"/>
    <property type="match status" value="1"/>
</dbReference>
<reference evidence="4 5" key="1">
    <citation type="journal article" date="2020" name="Genes (Basel)">
        <title>Genomic Comparison of Insect Gut Symbionts from Divergent Burkholderia Subclades.</title>
        <authorList>
            <person name="Takeshita K."/>
            <person name="Kikuchi Y."/>
        </authorList>
    </citation>
    <scope>NUCLEOTIDE SEQUENCE [LARGE SCALE GENOMIC DNA]</scope>
    <source>
        <strain evidence="4 5">PGU16</strain>
    </source>
</reference>
<feature type="domain" description="Baseplate hub protein gp44/GpP-like second" evidence="3">
    <location>
        <begin position="92"/>
        <end position="175"/>
    </location>
</feature>
<dbReference type="Gene3D" id="3.55.50.10">
    <property type="entry name" value="Baseplate protein-like domains"/>
    <property type="match status" value="1"/>
</dbReference>
<dbReference type="Pfam" id="PF21683">
    <property type="entry name" value="GpP-like_1st"/>
    <property type="match status" value="1"/>
</dbReference>
<dbReference type="KEGG" id="plad:PPGU16_17330"/>
<dbReference type="Pfam" id="PF22255">
    <property type="entry name" value="Gp44-like_2nd"/>
    <property type="match status" value="1"/>
</dbReference>
<dbReference type="InterPro" id="IPR026276">
    <property type="entry name" value="Baseplate_GpP"/>
</dbReference>
<feature type="domain" description="Baseplate hub protein gp44/GpP-like C-terminal" evidence="2">
    <location>
        <begin position="254"/>
        <end position="339"/>
    </location>
</feature>
<gene>
    <name evidence="4" type="ORF">PPGU16_17330</name>
</gene>
<sequence length="358" mass="38824">MADDLTLMLDGSNVSGWERIRVTRGIERLPSEFEIEMTDLFPGQLESISAIPGQKCQVALGDDVAITGYVDRVIPGVAPERHFIRVIGRGKCQDLVDCSAVWPGGQISGSNALQIAQKLAKSYGITATSDGNDGPSIPQINLMIGESAFEVIERVSRYAGLLAYDLPDGNLRLARAGVEAHTSGFIYGENVEEAEFEWAADLRYSQIDVYLLTMQTMGDAGVNLVPVATATDATIDRFRNLYVVSEQVQAGRNIAQERANWEAARRAGRSQAVRVLTDSWRDGSGVLWTPNTLVPVTIPPLKIPKETFMLISEVTYTLDEEGGTHASLLLMPPAAFTPEPTILQPLSPDVVRGAPNAP</sequence>
<dbReference type="Gene3D" id="2.30.300.10">
    <property type="entry name" value="Baseplate protein-like domain - beta roll fold"/>
    <property type="match status" value="1"/>
</dbReference>
<feature type="domain" description="Baseplate hub protein gp44-like N-terminal" evidence="1">
    <location>
        <begin position="5"/>
        <end position="89"/>
    </location>
</feature>
<dbReference type="AlphaFoldDB" id="A0A7I8BJ10"/>
<evidence type="ECO:0000313" key="4">
    <source>
        <dbReference type="EMBL" id="BCF88666.1"/>
    </source>
</evidence>